<feature type="compositionally biased region" description="Basic and acidic residues" evidence="4">
    <location>
        <begin position="10"/>
        <end position="19"/>
    </location>
</feature>
<evidence type="ECO:0000256" key="2">
    <source>
        <dbReference type="ARBA" id="ARBA00023043"/>
    </source>
</evidence>
<dbReference type="AlphaFoldDB" id="A0A7S0H7B7"/>
<dbReference type="PANTHER" id="PTHR24171">
    <property type="entry name" value="ANKYRIN REPEAT DOMAIN-CONTAINING PROTEIN 39-RELATED"/>
    <property type="match status" value="1"/>
</dbReference>
<feature type="repeat" description="ANK" evidence="3">
    <location>
        <begin position="87"/>
        <end position="119"/>
    </location>
</feature>
<dbReference type="InterPro" id="IPR036770">
    <property type="entry name" value="Ankyrin_rpt-contain_sf"/>
</dbReference>
<evidence type="ECO:0000256" key="1">
    <source>
        <dbReference type="ARBA" id="ARBA00022737"/>
    </source>
</evidence>
<organism evidence="5">
    <name type="scientific">Amorphochlora amoebiformis</name>
    <dbReference type="NCBI Taxonomy" id="1561963"/>
    <lineage>
        <taxon>Eukaryota</taxon>
        <taxon>Sar</taxon>
        <taxon>Rhizaria</taxon>
        <taxon>Cercozoa</taxon>
        <taxon>Chlorarachniophyceae</taxon>
        <taxon>Amorphochlora</taxon>
    </lineage>
</organism>
<keyword evidence="2 3" id="KW-0040">ANK repeat</keyword>
<dbReference type="PANTHER" id="PTHR24171:SF9">
    <property type="entry name" value="ANKYRIN REPEAT DOMAIN-CONTAINING PROTEIN 39"/>
    <property type="match status" value="1"/>
</dbReference>
<evidence type="ECO:0000256" key="3">
    <source>
        <dbReference type="PROSITE-ProRule" id="PRU00023"/>
    </source>
</evidence>
<name>A0A7S0H7B7_9EUKA</name>
<keyword evidence="1" id="KW-0677">Repeat</keyword>
<accession>A0A7S0H7B7</accession>
<proteinExistence type="predicted"/>
<dbReference type="SUPFAM" id="SSF48403">
    <property type="entry name" value="Ankyrin repeat"/>
    <property type="match status" value="1"/>
</dbReference>
<sequence>MSDFLSQVRALREKSDDSQHSPSLTSLAEQGDIEGVKRVLSEGKAEVNAKDSDGWPPLVAAARDGKIEVVKCLIQEAEAEVDVRNDDEYTAMIAAAEEGHFEVVQYLVEWNADVNARDMYGDTALIYAARIKPHINVCKYLVQEAGLGAVLVKGSKGLDSLHWCKAVGGGNIGYLLEQKEKYLMSIATRDLSELKMLLPSIQEAMDLKDHEHIKQESIL</sequence>
<gene>
    <name evidence="5" type="ORF">LAMO00422_LOCUS19080</name>
</gene>
<dbReference type="Gene3D" id="1.25.40.20">
    <property type="entry name" value="Ankyrin repeat-containing domain"/>
    <property type="match status" value="1"/>
</dbReference>
<dbReference type="Pfam" id="PF00023">
    <property type="entry name" value="Ank"/>
    <property type="match status" value="1"/>
</dbReference>
<dbReference type="PROSITE" id="PS50297">
    <property type="entry name" value="ANK_REP_REGION"/>
    <property type="match status" value="1"/>
</dbReference>
<dbReference type="InterPro" id="IPR002110">
    <property type="entry name" value="Ankyrin_rpt"/>
</dbReference>
<dbReference type="SMART" id="SM00248">
    <property type="entry name" value="ANK"/>
    <property type="match status" value="4"/>
</dbReference>
<reference evidence="5" key="1">
    <citation type="submission" date="2021-01" db="EMBL/GenBank/DDBJ databases">
        <authorList>
            <person name="Corre E."/>
            <person name="Pelletier E."/>
            <person name="Niang G."/>
            <person name="Scheremetjew M."/>
            <person name="Finn R."/>
            <person name="Kale V."/>
            <person name="Holt S."/>
            <person name="Cochrane G."/>
            <person name="Meng A."/>
            <person name="Brown T."/>
            <person name="Cohen L."/>
        </authorList>
    </citation>
    <scope>NUCLEOTIDE SEQUENCE</scope>
    <source>
        <strain evidence="5">CCMP2058</strain>
    </source>
</reference>
<dbReference type="EMBL" id="HBEM01027973">
    <property type="protein sequence ID" value="CAD8460122.1"/>
    <property type="molecule type" value="Transcribed_RNA"/>
</dbReference>
<evidence type="ECO:0000256" key="4">
    <source>
        <dbReference type="SAM" id="MobiDB-lite"/>
    </source>
</evidence>
<evidence type="ECO:0000313" key="5">
    <source>
        <dbReference type="EMBL" id="CAD8460122.1"/>
    </source>
</evidence>
<dbReference type="Pfam" id="PF12796">
    <property type="entry name" value="Ank_2"/>
    <property type="match status" value="1"/>
</dbReference>
<feature type="region of interest" description="Disordered" evidence="4">
    <location>
        <begin position="10"/>
        <end position="30"/>
    </location>
</feature>
<dbReference type="PROSITE" id="PS50088">
    <property type="entry name" value="ANK_REPEAT"/>
    <property type="match status" value="1"/>
</dbReference>
<protein>
    <submittedName>
        <fullName evidence="5">Uncharacterized protein</fullName>
    </submittedName>
</protein>